<dbReference type="InterPro" id="IPR011006">
    <property type="entry name" value="CheY-like_superfamily"/>
</dbReference>
<organism evidence="4 5">
    <name type="scientific">Pedobacter heparinus (strain ATCC 13125 / DSM 2366 / CIP 104194 / JCM 7457 / NBRC 12017 / NCIMB 9290 / NRRL B-14731 / HIM 762-3)</name>
    <dbReference type="NCBI Taxonomy" id="485917"/>
    <lineage>
        <taxon>Bacteria</taxon>
        <taxon>Pseudomonadati</taxon>
        <taxon>Bacteroidota</taxon>
        <taxon>Sphingobacteriia</taxon>
        <taxon>Sphingobacteriales</taxon>
        <taxon>Sphingobacteriaceae</taxon>
        <taxon>Pedobacter</taxon>
    </lineage>
</organism>
<dbReference type="HOGENOM" id="CLU_000445_14_1_10"/>
<evidence type="ECO:0000313" key="4">
    <source>
        <dbReference type="EMBL" id="ACU05602.1"/>
    </source>
</evidence>
<dbReference type="Gene3D" id="3.40.50.2300">
    <property type="match status" value="1"/>
</dbReference>
<dbReference type="PANTHER" id="PTHR37299:SF1">
    <property type="entry name" value="STAGE 0 SPORULATION PROTEIN A HOMOLOG"/>
    <property type="match status" value="1"/>
</dbReference>
<dbReference type="InterPro" id="IPR007492">
    <property type="entry name" value="LytTR_DNA-bd_dom"/>
</dbReference>
<name>C6XSN9_PEDHD</name>
<dbReference type="EMBL" id="CP001681">
    <property type="protein sequence ID" value="ACU05602.1"/>
    <property type="molecule type" value="Genomic_DNA"/>
</dbReference>
<dbReference type="Proteomes" id="UP000000852">
    <property type="component" value="Chromosome"/>
</dbReference>
<keyword evidence="4" id="KW-0238">DNA-binding</keyword>
<dbReference type="eggNOG" id="COG3279">
    <property type="taxonomic scope" value="Bacteria"/>
</dbReference>
<evidence type="ECO:0000259" key="2">
    <source>
        <dbReference type="PROSITE" id="PS50110"/>
    </source>
</evidence>
<protein>
    <submittedName>
        <fullName evidence="4">LytTr DNA-binding region</fullName>
    </submittedName>
</protein>
<feature type="domain" description="HTH LytTR-type" evidence="3">
    <location>
        <begin position="138"/>
        <end position="240"/>
    </location>
</feature>
<gene>
    <name evidence="4" type="ordered locus">Phep_3408</name>
</gene>
<dbReference type="OrthoDB" id="9787344at2"/>
<dbReference type="SUPFAM" id="SSF52172">
    <property type="entry name" value="CheY-like"/>
    <property type="match status" value="1"/>
</dbReference>
<dbReference type="Pfam" id="PF04397">
    <property type="entry name" value="LytTR"/>
    <property type="match status" value="1"/>
</dbReference>
<dbReference type="KEGG" id="phe:Phep_3408"/>
<dbReference type="PROSITE" id="PS50110">
    <property type="entry name" value="RESPONSE_REGULATORY"/>
    <property type="match status" value="1"/>
</dbReference>
<feature type="domain" description="Response regulatory" evidence="2">
    <location>
        <begin position="3"/>
        <end position="116"/>
    </location>
</feature>
<feature type="modified residue" description="4-aspartylphosphate" evidence="1">
    <location>
        <position position="55"/>
    </location>
</feature>
<dbReference type="RefSeq" id="WP_015809211.1">
    <property type="nucleotide sequence ID" value="NC_013061.1"/>
</dbReference>
<dbReference type="AlphaFoldDB" id="C6XSN9"/>
<accession>C6XSN9</accession>
<dbReference type="GO" id="GO:0000156">
    <property type="term" value="F:phosphorelay response regulator activity"/>
    <property type="evidence" value="ECO:0007669"/>
    <property type="project" value="InterPro"/>
</dbReference>
<dbReference type="STRING" id="485917.Phep_3408"/>
<dbReference type="SMART" id="SM00850">
    <property type="entry name" value="LytTR"/>
    <property type="match status" value="1"/>
</dbReference>
<dbReference type="PROSITE" id="PS50930">
    <property type="entry name" value="HTH_LYTTR"/>
    <property type="match status" value="1"/>
</dbReference>
<keyword evidence="1" id="KW-0597">Phosphoprotein</keyword>
<dbReference type="Gene3D" id="2.40.50.1020">
    <property type="entry name" value="LytTr DNA-binding domain"/>
    <property type="match status" value="1"/>
</dbReference>
<sequence>MLKAVILDDEVRGSNLLTRKLEVFGDDLQIEAIFNDPFKALSKIVELNPDVLFLDVEMPGLNGFQFLEKLGSFNFQVIFTTAYDTFTLEALRLSAVDYLVKPIDEDELHTAIFRLKKRVADYTKHIPLTDQNSAPNRLALSTAEGVYFVNKASIMRVEAMSNYSTFYLQDRKKIIVSKTLKEYESVLQGGSFLRINRSVIVNLDHVVKYRKGDGGTLEMNDGAEIEVSASRKDLLMEKLF</sequence>
<evidence type="ECO:0000256" key="1">
    <source>
        <dbReference type="PROSITE-ProRule" id="PRU00169"/>
    </source>
</evidence>
<dbReference type="SMART" id="SM00448">
    <property type="entry name" value="REC"/>
    <property type="match status" value="1"/>
</dbReference>
<reference evidence="4 5" key="1">
    <citation type="journal article" date="2009" name="Stand. Genomic Sci.">
        <title>Complete genome sequence of Pedobacter heparinus type strain (HIM 762-3).</title>
        <authorList>
            <person name="Han C."/>
            <person name="Spring S."/>
            <person name="Lapidus A."/>
            <person name="Del Rio T.G."/>
            <person name="Tice H."/>
            <person name="Copeland A."/>
            <person name="Cheng J.F."/>
            <person name="Lucas S."/>
            <person name="Chen F."/>
            <person name="Nolan M."/>
            <person name="Bruce D."/>
            <person name="Goodwin L."/>
            <person name="Pitluck S."/>
            <person name="Ivanova N."/>
            <person name="Mavromatis K."/>
            <person name="Mikhailova N."/>
            <person name="Pati A."/>
            <person name="Chen A."/>
            <person name="Palaniappan K."/>
            <person name="Land M."/>
            <person name="Hauser L."/>
            <person name="Chang Y.J."/>
            <person name="Jeffries C.C."/>
            <person name="Saunders E."/>
            <person name="Chertkov O."/>
            <person name="Brettin T."/>
            <person name="Goker M."/>
            <person name="Rohde M."/>
            <person name="Bristow J."/>
            <person name="Eisen J.A."/>
            <person name="Markowitz V."/>
            <person name="Hugenholtz P."/>
            <person name="Kyrpides N.C."/>
            <person name="Klenk H.P."/>
            <person name="Detter J.C."/>
        </authorList>
    </citation>
    <scope>NUCLEOTIDE SEQUENCE [LARGE SCALE GENOMIC DNA]</scope>
    <source>
        <strain evidence="5">ATCC 13125 / DSM 2366 / CIP 104194 / JCM 7457 / NBRC 12017 / NCIMB 9290 / NRRL B-14731 / HIM 762-3</strain>
    </source>
</reference>
<keyword evidence="5" id="KW-1185">Reference proteome</keyword>
<dbReference type="GO" id="GO:0003677">
    <property type="term" value="F:DNA binding"/>
    <property type="evidence" value="ECO:0007669"/>
    <property type="project" value="UniProtKB-KW"/>
</dbReference>
<dbReference type="Pfam" id="PF00072">
    <property type="entry name" value="Response_reg"/>
    <property type="match status" value="1"/>
</dbReference>
<proteinExistence type="predicted"/>
<evidence type="ECO:0000313" key="5">
    <source>
        <dbReference type="Proteomes" id="UP000000852"/>
    </source>
</evidence>
<dbReference type="InterPro" id="IPR046947">
    <property type="entry name" value="LytR-like"/>
</dbReference>
<dbReference type="PANTHER" id="PTHR37299">
    <property type="entry name" value="TRANSCRIPTIONAL REGULATOR-RELATED"/>
    <property type="match status" value="1"/>
</dbReference>
<dbReference type="InterPro" id="IPR001789">
    <property type="entry name" value="Sig_transdc_resp-reg_receiver"/>
</dbReference>
<evidence type="ECO:0000259" key="3">
    <source>
        <dbReference type="PROSITE" id="PS50930"/>
    </source>
</evidence>